<dbReference type="InterPro" id="IPR026392">
    <property type="entry name" value="Exo/Archaeosortase_dom"/>
</dbReference>
<feature type="transmembrane region" description="Helical" evidence="8">
    <location>
        <begin position="157"/>
        <end position="179"/>
    </location>
</feature>
<comment type="caution">
    <text evidence="9">The sequence shown here is derived from an EMBL/GenBank/DDBJ whole genome shotgun (WGS) entry which is preliminary data.</text>
</comment>
<evidence type="ECO:0000256" key="8">
    <source>
        <dbReference type="SAM" id="Phobius"/>
    </source>
</evidence>
<keyword evidence="4 8" id="KW-0812">Transmembrane</keyword>
<evidence type="ECO:0000256" key="7">
    <source>
        <dbReference type="ARBA" id="ARBA00023136"/>
    </source>
</evidence>
<keyword evidence="5" id="KW-0378">Hydrolase</keyword>
<dbReference type="GO" id="GO:0008233">
    <property type="term" value="F:peptidase activity"/>
    <property type="evidence" value="ECO:0007669"/>
    <property type="project" value="UniProtKB-KW"/>
</dbReference>
<dbReference type="NCBIfam" id="TIGR04178">
    <property type="entry name" value="exo_archaeo"/>
    <property type="match status" value="1"/>
</dbReference>
<dbReference type="InterPro" id="IPR017541">
    <property type="entry name" value="Exosort-XrtG"/>
</dbReference>
<dbReference type="EMBL" id="BMAY01000015">
    <property type="protein sequence ID" value="GFZ27661.1"/>
    <property type="molecule type" value="Genomic_DNA"/>
</dbReference>
<evidence type="ECO:0008006" key="11">
    <source>
        <dbReference type="Google" id="ProtNLM"/>
    </source>
</evidence>
<gene>
    <name evidence="9" type="ORF">LCB40_15410</name>
</gene>
<dbReference type="RefSeq" id="WP_212781341.1">
    <property type="nucleotide sequence ID" value="NZ_BMAY01000015.1"/>
</dbReference>
<keyword evidence="6 8" id="KW-1133">Transmembrane helix</keyword>
<reference evidence="9" key="1">
    <citation type="submission" date="2020-08" db="EMBL/GenBank/DDBJ databases">
        <title>Taxonomic study for Lactobacillus species isolated from hardwood bark.</title>
        <authorList>
            <person name="Tohno M."/>
            <person name="Tanizawa Y."/>
        </authorList>
    </citation>
    <scope>NUCLEOTIDE SEQUENCE</scope>
    <source>
        <strain evidence="9">B40</strain>
    </source>
</reference>
<organism evidence="9 10">
    <name type="scientific">Lactobacillus corticis</name>
    <dbReference type="NCBI Taxonomy" id="2201249"/>
    <lineage>
        <taxon>Bacteria</taxon>
        <taxon>Bacillati</taxon>
        <taxon>Bacillota</taxon>
        <taxon>Bacilli</taxon>
        <taxon>Lactobacillales</taxon>
        <taxon>Lactobacillaceae</taxon>
        <taxon>Lactobacillus</taxon>
    </lineage>
</organism>
<dbReference type="GO" id="GO:0005886">
    <property type="term" value="C:plasma membrane"/>
    <property type="evidence" value="ECO:0007669"/>
    <property type="project" value="UniProtKB-SubCell"/>
</dbReference>
<proteinExistence type="predicted"/>
<accession>A0A916VI08</accession>
<feature type="transmembrane region" description="Helical" evidence="8">
    <location>
        <begin position="28"/>
        <end position="45"/>
    </location>
</feature>
<dbReference type="InterPro" id="IPR019127">
    <property type="entry name" value="Exosortase"/>
</dbReference>
<evidence type="ECO:0000256" key="3">
    <source>
        <dbReference type="ARBA" id="ARBA00022670"/>
    </source>
</evidence>
<protein>
    <recommendedName>
        <fullName evidence="11">Exosortase family protein XrtG</fullName>
    </recommendedName>
</protein>
<keyword evidence="3" id="KW-0645">Protease</keyword>
<dbReference type="NCBIfam" id="TIGR03110">
    <property type="entry name" value="exosort_Gpos"/>
    <property type="match status" value="1"/>
</dbReference>
<evidence type="ECO:0000256" key="1">
    <source>
        <dbReference type="ARBA" id="ARBA00004651"/>
    </source>
</evidence>
<feature type="transmembrane region" description="Helical" evidence="8">
    <location>
        <begin position="51"/>
        <end position="71"/>
    </location>
</feature>
<feature type="transmembrane region" description="Helical" evidence="8">
    <location>
        <begin position="129"/>
        <end position="151"/>
    </location>
</feature>
<evidence type="ECO:0000313" key="9">
    <source>
        <dbReference type="EMBL" id="GFZ27661.1"/>
    </source>
</evidence>
<evidence type="ECO:0000256" key="2">
    <source>
        <dbReference type="ARBA" id="ARBA00022475"/>
    </source>
</evidence>
<evidence type="ECO:0000313" key="10">
    <source>
        <dbReference type="Proteomes" id="UP000677218"/>
    </source>
</evidence>
<evidence type="ECO:0000256" key="4">
    <source>
        <dbReference type="ARBA" id="ARBA00022692"/>
    </source>
</evidence>
<comment type="subcellular location">
    <subcellularLocation>
        <location evidence="1">Cell membrane</location>
        <topology evidence="1">Multi-pass membrane protein</topology>
    </subcellularLocation>
</comment>
<dbReference type="GO" id="GO:0006508">
    <property type="term" value="P:proteolysis"/>
    <property type="evidence" value="ECO:0007669"/>
    <property type="project" value="UniProtKB-KW"/>
</dbReference>
<dbReference type="AlphaFoldDB" id="A0A916VI08"/>
<name>A0A916VI08_9LACO</name>
<keyword evidence="2" id="KW-1003">Cell membrane</keyword>
<evidence type="ECO:0000256" key="6">
    <source>
        <dbReference type="ARBA" id="ARBA00022989"/>
    </source>
</evidence>
<dbReference type="Pfam" id="PF09721">
    <property type="entry name" value="Exosortase_EpsH"/>
    <property type="match status" value="1"/>
</dbReference>
<dbReference type="Proteomes" id="UP000677218">
    <property type="component" value="Unassembled WGS sequence"/>
</dbReference>
<evidence type="ECO:0000256" key="5">
    <source>
        <dbReference type="ARBA" id="ARBA00022801"/>
    </source>
</evidence>
<sequence length="198" mass="23060">MLDGPMIIMIIVWLYALSVAKRARFRSLYFWIGCLGLFFILLYAFRTYYVWFFSALLTNIVGFFGHLGNAFTTSPVYGLINIACRNGGNVILHVDYECSGVVEKTAYIALLAFYPLYDRHERMAWMAKGLILILLANSFRLLFICFNVYWFGPDSMFLFHSIIGRIIFYLCVVAIYYQVFTKPQIQKVRQDDFSFQGK</sequence>
<feature type="transmembrane region" description="Helical" evidence="8">
    <location>
        <begin position="6"/>
        <end position="21"/>
    </location>
</feature>
<keyword evidence="7 8" id="KW-0472">Membrane</keyword>
<keyword evidence="10" id="KW-1185">Reference proteome</keyword>